<organism evidence="3 4">
    <name type="scientific">Brevibacterium rongguiense</name>
    <dbReference type="NCBI Taxonomy" id="2695267"/>
    <lineage>
        <taxon>Bacteria</taxon>
        <taxon>Bacillati</taxon>
        <taxon>Actinomycetota</taxon>
        <taxon>Actinomycetes</taxon>
        <taxon>Micrococcales</taxon>
        <taxon>Brevibacteriaceae</taxon>
        <taxon>Brevibacterium</taxon>
    </lineage>
</organism>
<evidence type="ECO:0000313" key="3">
    <source>
        <dbReference type="EMBL" id="MYM19064.1"/>
    </source>
</evidence>
<dbReference type="InterPro" id="IPR005019">
    <property type="entry name" value="Adenine_glyco"/>
</dbReference>
<name>A0A6N9H620_9MICO</name>
<comment type="caution">
    <text evidence="3">The sequence shown here is derived from an EMBL/GenBank/DDBJ whole genome shotgun (WGS) entry which is preliminary data.</text>
</comment>
<dbReference type="GO" id="GO:0008725">
    <property type="term" value="F:DNA-3-methyladenine glycosylase activity"/>
    <property type="evidence" value="ECO:0007669"/>
    <property type="project" value="InterPro"/>
</dbReference>
<dbReference type="Gene3D" id="1.10.340.30">
    <property type="entry name" value="Hypothetical protein, domain 2"/>
    <property type="match status" value="1"/>
</dbReference>
<proteinExistence type="predicted"/>
<keyword evidence="4" id="KW-1185">Reference proteome</keyword>
<dbReference type="SUPFAM" id="SSF48150">
    <property type="entry name" value="DNA-glycosylase"/>
    <property type="match status" value="1"/>
</dbReference>
<dbReference type="InterPro" id="IPR052891">
    <property type="entry name" value="DNA-3mA_glycosylase"/>
</dbReference>
<dbReference type="GO" id="GO:0006284">
    <property type="term" value="P:base-excision repair"/>
    <property type="evidence" value="ECO:0007669"/>
    <property type="project" value="InterPro"/>
</dbReference>
<dbReference type="InterPro" id="IPR011257">
    <property type="entry name" value="DNA_glycosylase"/>
</dbReference>
<dbReference type="AlphaFoldDB" id="A0A6N9H620"/>
<dbReference type="GO" id="GO:0046872">
    <property type="term" value="F:metal ion binding"/>
    <property type="evidence" value="ECO:0007669"/>
    <property type="project" value="UniProtKB-KW"/>
</dbReference>
<feature type="compositionally biased region" description="Polar residues" evidence="2">
    <location>
        <begin position="1"/>
        <end position="11"/>
    </location>
</feature>
<dbReference type="Proteomes" id="UP000469215">
    <property type="component" value="Unassembled WGS sequence"/>
</dbReference>
<evidence type="ECO:0000256" key="2">
    <source>
        <dbReference type="SAM" id="MobiDB-lite"/>
    </source>
</evidence>
<dbReference type="Pfam" id="PF03352">
    <property type="entry name" value="Adenine_glyco"/>
    <property type="match status" value="1"/>
</dbReference>
<dbReference type="RefSeq" id="WP_160952501.1">
    <property type="nucleotide sequence ID" value="NZ_WWEQ01000009.1"/>
</dbReference>
<keyword evidence="1" id="KW-0479">Metal-binding</keyword>
<feature type="binding site" evidence="1">
    <location>
        <position position="195"/>
    </location>
    <ligand>
        <name>Zn(2+)</name>
        <dbReference type="ChEBI" id="CHEBI:29105"/>
    </ligand>
</feature>
<accession>A0A6N9H620</accession>
<gene>
    <name evidence="3" type="ORF">GSY69_03515</name>
</gene>
<sequence length="210" mass="23130">MEKTADQTQQPGRPLGAVTGDDGRARTPWAYGHPLLFEYYDTEWGEPVEDEAGMFERVVLEGAQAGLSWLTILKKRPRYRQVFADFDVDAVAAFDAAKIDELLADPGIIRNRGKVESAVNNARRTIELRADGGLVAFIESFAPAVSPEPRTVAEIPTVSAESTALSKALRARSFRFVGPTTMHALLEATGLIDTHLMDSWRRGVSGRFPR</sequence>
<feature type="region of interest" description="Disordered" evidence="2">
    <location>
        <begin position="1"/>
        <end position="23"/>
    </location>
</feature>
<dbReference type="EMBL" id="WWEQ01000009">
    <property type="protein sequence ID" value="MYM19064.1"/>
    <property type="molecule type" value="Genomic_DNA"/>
</dbReference>
<dbReference type="PANTHER" id="PTHR30037">
    <property type="entry name" value="DNA-3-METHYLADENINE GLYCOSYLASE 1"/>
    <property type="match status" value="1"/>
</dbReference>
<dbReference type="PANTHER" id="PTHR30037:SF4">
    <property type="entry name" value="DNA-3-METHYLADENINE GLYCOSYLASE I"/>
    <property type="match status" value="1"/>
</dbReference>
<evidence type="ECO:0000256" key="1">
    <source>
        <dbReference type="PIRSR" id="PIRSR605019-1"/>
    </source>
</evidence>
<protein>
    <submittedName>
        <fullName evidence="3">DNA-3-methyladenine glycosylase I</fullName>
    </submittedName>
</protein>
<keyword evidence="1" id="KW-0862">Zinc</keyword>
<evidence type="ECO:0000313" key="4">
    <source>
        <dbReference type="Proteomes" id="UP000469215"/>
    </source>
</evidence>
<reference evidence="3 4" key="1">
    <citation type="submission" date="2020-01" db="EMBL/GenBank/DDBJ databases">
        <authorList>
            <person name="Deng T."/>
        </authorList>
    </citation>
    <scope>NUCLEOTIDE SEQUENCE [LARGE SCALE GENOMIC DNA]</scope>
    <source>
        <strain evidence="3 4">5221</strain>
    </source>
</reference>